<evidence type="ECO:0000313" key="7">
    <source>
        <dbReference type="Proteomes" id="UP000643701"/>
    </source>
</evidence>
<dbReference type="RefSeq" id="WP_166400352.1">
    <property type="nucleotide sequence ID" value="NZ_JAANAS010000050.1"/>
</dbReference>
<dbReference type="GO" id="GO:0005886">
    <property type="term" value="C:plasma membrane"/>
    <property type="evidence" value="ECO:0007669"/>
    <property type="project" value="TreeGrafter"/>
</dbReference>
<feature type="domain" description="Rod shape-determining protein MreC beta-barrel core" evidence="5">
    <location>
        <begin position="113"/>
        <end position="261"/>
    </location>
</feature>
<dbReference type="Gene3D" id="2.40.10.340">
    <property type="entry name" value="Rod shape-determining protein MreC, domain 1"/>
    <property type="match status" value="1"/>
</dbReference>
<dbReference type="InterPro" id="IPR042175">
    <property type="entry name" value="Cell/Rod_MreC_2"/>
</dbReference>
<dbReference type="Pfam" id="PF04085">
    <property type="entry name" value="MreC"/>
    <property type="match status" value="1"/>
</dbReference>
<evidence type="ECO:0000256" key="4">
    <source>
        <dbReference type="ARBA" id="ARBA00032089"/>
    </source>
</evidence>
<gene>
    <name evidence="6" type="primary">mreC</name>
    <name evidence="6" type="ORF">G7034_07570</name>
</gene>
<protein>
    <recommendedName>
        <fullName evidence="2">Cell shape-determining protein MreC</fullName>
    </recommendedName>
    <alternativeName>
        <fullName evidence="4">Cell shape protein MreC</fullName>
    </alternativeName>
</protein>
<keyword evidence="7" id="KW-1185">Reference proteome</keyword>
<dbReference type="InterPro" id="IPR007221">
    <property type="entry name" value="MreC"/>
</dbReference>
<dbReference type="PANTHER" id="PTHR34138:SF1">
    <property type="entry name" value="CELL SHAPE-DETERMINING PROTEIN MREC"/>
    <property type="match status" value="1"/>
</dbReference>
<dbReference type="Gene3D" id="2.40.10.350">
    <property type="entry name" value="Rod shape-determining protein MreC, domain 2"/>
    <property type="match status" value="1"/>
</dbReference>
<comment type="caution">
    <text evidence="6">The sequence shown here is derived from an EMBL/GenBank/DDBJ whole genome shotgun (WGS) entry which is preliminary data.</text>
</comment>
<dbReference type="PANTHER" id="PTHR34138">
    <property type="entry name" value="CELL SHAPE-DETERMINING PROTEIN MREC"/>
    <property type="match status" value="1"/>
</dbReference>
<sequence>MQQLINFFLKFKTALVFWALFVLAIALTINANTYHQNKWLSSTNTISSFVLGKGAAISDYFYLKQENKKLMDENKRMKHYYLFQQHHAQALDSLTFDHNQPLDSSFEIINAKVIANSYRKINNYLLIEALEDFDLSVDVGVVSPQGIVGVVEDHKANFARVISVLNPSISINAQLAKTKHFGSLVWDGKDPNVTSLIDVPRSASVAVGDLVETGGNSLIFPEGIPVGEVIDFELDQNRGYYNIQVKLHTDMTNVRNVYMIQWKDKETILELIPESNE</sequence>
<dbReference type="InterPro" id="IPR055342">
    <property type="entry name" value="MreC_beta-barrel_core"/>
</dbReference>
<proteinExistence type="inferred from homology"/>
<name>A0A967AD78_9FLAO</name>
<reference evidence="6" key="1">
    <citation type="submission" date="2020-03" db="EMBL/GenBank/DDBJ databases">
        <title>Psychroflexus Maritimus sp. nov., isolate from marine sediment.</title>
        <authorList>
            <person name="Zhong Y.-L."/>
        </authorList>
    </citation>
    <scope>NUCLEOTIDE SEQUENCE</scope>
    <source>
        <strain evidence="6">C1</strain>
    </source>
</reference>
<evidence type="ECO:0000256" key="3">
    <source>
        <dbReference type="ARBA" id="ARBA00022960"/>
    </source>
</evidence>
<dbReference type="AlphaFoldDB" id="A0A967AD78"/>
<dbReference type="EMBL" id="JAANAS010000050">
    <property type="protein sequence ID" value="NGZ90107.1"/>
    <property type="molecule type" value="Genomic_DNA"/>
</dbReference>
<dbReference type="NCBIfam" id="NF010532">
    <property type="entry name" value="PRK13922.9-3"/>
    <property type="match status" value="1"/>
</dbReference>
<evidence type="ECO:0000256" key="1">
    <source>
        <dbReference type="ARBA" id="ARBA00009369"/>
    </source>
</evidence>
<keyword evidence="3" id="KW-0133">Cell shape</keyword>
<dbReference type="InterPro" id="IPR042177">
    <property type="entry name" value="Cell/Rod_1"/>
</dbReference>
<evidence type="ECO:0000256" key="2">
    <source>
        <dbReference type="ARBA" id="ARBA00013855"/>
    </source>
</evidence>
<dbReference type="GO" id="GO:0008360">
    <property type="term" value="P:regulation of cell shape"/>
    <property type="evidence" value="ECO:0007669"/>
    <property type="project" value="UniProtKB-KW"/>
</dbReference>
<evidence type="ECO:0000259" key="5">
    <source>
        <dbReference type="Pfam" id="PF04085"/>
    </source>
</evidence>
<accession>A0A967AD78</accession>
<comment type="similarity">
    <text evidence="1">Belongs to the MreC family.</text>
</comment>
<dbReference type="Proteomes" id="UP000643701">
    <property type="component" value="Unassembled WGS sequence"/>
</dbReference>
<evidence type="ECO:0000313" key="6">
    <source>
        <dbReference type="EMBL" id="NGZ90107.1"/>
    </source>
</evidence>
<organism evidence="6 7">
    <name type="scientific">Psychroflexus maritimus</name>
    <dbReference type="NCBI Taxonomy" id="2714865"/>
    <lineage>
        <taxon>Bacteria</taxon>
        <taxon>Pseudomonadati</taxon>
        <taxon>Bacteroidota</taxon>
        <taxon>Flavobacteriia</taxon>
        <taxon>Flavobacteriales</taxon>
        <taxon>Flavobacteriaceae</taxon>
        <taxon>Psychroflexus</taxon>
    </lineage>
</organism>